<dbReference type="Pfam" id="PF00480">
    <property type="entry name" value="ROK"/>
    <property type="match status" value="1"/>
</dbReference>
<dbReference type="AlphaFoldDB" id="A0A1G7JQX0"/>
<dbReference type="OrthoDB" id="9795247at2"/>
<organism evidence="2 3">
    <name type="scientific">Fontibacillus panacisegetis</name>
    <dbReference type="NCBI Taxonomy" id="670482"/>
    <lineage>
        <taxon>Bacteria</taxon>
        <taxon>Bacillati</taxon>
        <taxon>Bacillota</taxon>
        <taxon>Bacilli</taxon>
        <taxon>Bacillales</taxon>
        <taxon>Paenibacillaceae</taxon>
        <taxon>Fontibacillus</taxon>
    </lineage>
</organism>
<dbReference type="CDD" id="cd24068">
    <property type="entry name" value="ASKHA_NBD_ROK_FnNanK-like"/>
    <property type="match status" value="1"/>
</dbReference>
<evidence type="ECO:0000256" key="1">
    <source>
        <dbReference type="ARBA" id="ARBA00006479"/>
    </source>
</evidence>
<reference evidence="2 3" key="1">
    <citation type="submission" date="2016-10" db="EMBL/GenBank/DDBJ databases">
        <authorList>
            <person name="de Groot N.N."/>
        </authorList>
    </citation>
    <scope>NUCLEOTIDE SEQUENCE [LARGE SCALE GENOMIC DNA]</scope>
    <source>
        <strain evidence="2 3">DSM 28129</strain>
    </source>
</reference>
<comment type="similarity">
    <text evidence="1">Belongs to the ROK (NagC/XylR) family.</text>
</comment>
<proteinExistence type="inferred from homology"/>
<dbReference type="EMBL" id="FNBG01000008">
    <property type="protein sequence ID" value="SDF27358.1"/>
    <property type="molecule type" value="Genomic_DNA"/>
</dbReference>
<dbReference type="InterPro" id="IPR043129">
    <property type="entry name" value="ATPase_NBD"/>
</dbReference>
<evidence type="ECO:0000313" key="2">
    <source>
        <dbReference type="EMBL" id="SDF27358.1"/>
    </source>
</evidence>
<keyword evidence="3" id="KW-1185">Reference proteome</keyword>
<sequence>MNRVLEYAIGIDLGGTNIKAGIVTSEGGVVYRISVPTNAHKGGEAILEHLAAIVEKLQLYASEQDWEIQGVGIGSAGQVNAEAGIVMGATANLPGWAGMRLRERLNALTGFPVVIDNDANAMAYGEAWIGSGRNWRDFICVTLGTGVGGCLIIDKQPYRGRDGFAGEIGHQVIQADGHPCNCGRAGCWEQYASVTALMRIVQESGVDCTKYHNPEEVFALAREGDLQAVELVDQYSSYIAIGLANLIHLFNPQGIVIGGAVTKQGDFLLKRVRQQVYGQLLPVFRELPAETKIDIVPAALEDDGGVVGAVASYFLKKRL</sequence>
<keyword evidence="2" id="KW-0418">Kinase</keyword>
<dbReference type="Proteomes" id="UP000198972">
    <property type="component" value="Unassembled WGS sequence"/>
</dbReference>
<dbReference type="GO" id="GO:0016301">
    <property type="term" value="F:kinase activity"/>
    <property type="evidence" value="ECO:0007669"/>
    <property type="project" value="UniProtKB-KW"/>
</dbReference>
<keyword evidence="2" id="KW-0808">Transferase</keyword>
<dbReference type="PANTHER" id="PTHR18964:SF149">
    <property type="entry name" value="BIFUNCTIONAL UDP-N-ACETYLGLUCOSAMINE 2-EPIMERASE_N-ACETYLMANNOSAMINE KINASE"/>
    <property type="match status" value="1"/>
</dbReference>
<dbReference type="RefSeq" id="WP_091228681.1">
    <property type="nucleotide sequence ID" value="NZ_FNBG01000008.1"/>
</dbReference>
<name>A0A1G7JQX0_9BACL</name>
<accession>A0A1G7JQX0</accession>
<gene>
    <name evidence="2" type="ORF">SAMN04488542_10879</name>
</gene>
<dbReference type="STRING" id="670482.SAMN04488542_10879"/>
<dbReference type="InterPro" id="IPR000600">
    <property type="entry name" value="ROK"/>
</dbReference>
<dbReference type="SUPFAM" id="SSF53067">
    <property type="entry name" value="Actin-like ATPase domain"/>
    <property type="match status" value="1"/>
</dbReference>
<evidence type="ECO:0000313" key="3">
    <source>
        <dbReference type="Proteomes" id="UP000198972"/>
    </source>
</evidence>
<dbReference type="PANTHER" id="PTHR18964">
    <property type="entry name" value="ROK (REPRESSOR, ORF, KINASE) FAMILY"/>
    <property type="match status" value="1"/>
</dbReference>
<protein>
    <submittedName>
        <fullName evidence="2">Glucokinase</fullName>
    </submittedName>
</protein>
<dbReference type="Gene3D" id="3.30.420.40">
    <property type="match status" value="2"/>
</dbReference>